<proteinExistence type="predicted"/>
<evidence type="ECO:0008006" key="4">
    <source>
        <dbReference type="Google" id="ProtNLM"/>
    </source>
</evidence>
<dbReference type="Proteomes" id="UP000460715">
    <property type="component" value="Unassembled WGS sequence"/>
</dbReference>
<feature type="signal peptide" evidence="1">
    <location>
        <begin position="1"/>
        <end position="29"/>
    </location>
</feature>
<dbReference type="OrthoDB" id="7462457at2"/>
<name>A0A845BDB3_9PROT</name>
<comment type="caution">
    <text evidence="2">The sequence shown here is derived from an EMBL/GenBank/DDBJ whole genome shotgun (WGS) entry which is preliminary data.</text>
</comment>
<feature type="chain" id="PRO_5033041915" description="Autotransporter outer membrane beta-barrel domain-containing protein" evidence="1">
    <location>
        <begin position="30"/>
        <end position="412"/>
    </location>
</feature>
<dbReference type="RefSeq" id="WP_160936448.1">
    <property type="nucleotide sequence ID" value="NZ_SNVJ01000005.1"/>
</dbReference>
<gene>
    <name evidence="2" type="ORF">E0493_08225</name>
</gene>
<accession>A0A845BDB3</accession>
<evidence type="ECO:0000313" key="3">
    <source>
        <dbReference type="Proteomes" id="UP000460715"/>
    </source>
</evidence>
<evidence type="ECO:0000313" key="2">
    <source>
        <dbReference type="EMBL" id="MXP63337.1"/>
    </source>
</evidence>
<protein>
    <recommendedName>
        <fullName evidence="4">Autotransporter outer membrane beta-barrel domain-containing protein</fullName>
    </recommendedName>
</protein>
<organism evidence="2 3">
    <name type="scientific">Teichococcus coralli</name>
    <dbReference type="NCBI Taxonomy" id="2545983"/>
    <lineage>
        <taxon>Bacteria</taxon>
        <taxon>Pseudomonadati</taxon>
        <taxon>Pseudomonadota</taxon>
        <taxon>Alphaproteobacteria</taxon>
        <taxon>Acetobacterales</taxon>
        <taxon>Roseomonadaceae</taxon>
        <taxon>Roseomonas</taxon>
    </lineage>
</organism>
<reference evidence="2 3" key="1">
    <citation type="submission" date="2019-03" db="EMBL/GenBank/DDBJ databases">
        <title>Roseomonas sp. a novel Roseomonas species isolated from Sea whip Gorgonian.</title>
        <authorList>
            <person name="Li F."/>
            <person name="Pan X."/>
            <person name="Huang S."/>
            <person name="Li Z."/>
            <person name="Meng B."/>
        </authorList>
    </citation>
    <scope>NUCLEOTIDE SEQUENCE [LARGE SCALE GENOMIC DNA]</scope>
    <source>
        <strain evidence="2 3">M0104</strain>
    </source>
</reference>
<sequence length="412" mass="43412">MNTRITCGTFAAATLLVGAMLAAPRAAAAADPYVLDLTVDGQTYTRSYNNLDDLLNLLNPGGIRSIAPNYTSNSAVNAVVNFRGVPATVTSEPGSSALRLSVPGAGVDQVFDAGSLTESRRQLENFAKGEGDAEALKKIYDAVVSTSTADPVAGNPASLQGQSVMADYAAGTLLPGDLGRMEPRAAGWHFSVGGDYTRQETRDFDTNIWSLPLAVSYTFGQDGPELFLNLPLTLTDTSGAYSYLGSAGIGLRVPVVTSPSVRWALTPQFRFGAAGSSEVGSVGQAYGGSVTSDLRLALPNQFVLGIGNTIGYYETKPLKVSDYDLAYDLQNAYYRNGASISRPVGLMANLPVLLGASFVDTRMAGDDLAVKSWQEYGLFAVLGTTTPVRANISYLNGERGYDAFHVGLSVAF</sequence>
<dbReference type="AlphaFoldDB" id="A0A845BDB3"/>
<dbReference type="EMBL" id="SNVJ01000005">
    <property type="protein sequence ID" value="MXP63337.1"/>
    <property type="molecule type" value="Genomic_DNA"/>
</dbReference>
<evidence type="ECO:0000256" key="1">
    <source>
        <dbReference type="SAM" id="SignalP"/>
    </source>
</evidence>
<keyword evidence="3" id="KW-1185">Reference proteome</keyword>
<keyword evidence="1" id="KW-0732">Signal</keyword>